<dbReference type="InterPro" id="IPR023214">
    <property type="entry name" value="HAD_sf"/>
</dbReference>
<dbReference type="Proteomes" id="UP000481360">
    <property type="component" value="Unassembled WGS sequence"/>
</dbReference>
<evidence type="ECO:0000313" key="1">
    <source>
        <dbReference type="EMBL" id="NGY63148.1"/>
    </source>
</evidence>
<keyword evidence="1" id="KW-0378">Hydrolase</keyword>
<dbReference type="InterPro" id="IPR006439">
    <property type="entry name" value="HAD-SF_hydro_IA"/>
</dbReference>
<reference evidence="1 2" key="1">
    <citation type="submission" date="2020-03" db="EMBL/GenBank/DDBJ databases">
        <title>Isolation and identification of active actinomycetes.</title>
        <authorList>
            <person name="Sun X."/>
        </authorList>
    </citation>
    <scope>NUCLEOTIDE SEQUENCE [LARGE SCALE GENOMIC DNA]</scope>
    <source>
        <strain evidence="1 2">NEAU-D13</strain>
    </source>
</reference>
<dbReference type="GO" id="GO:0050308">
    <property type="term" value="F:sugar-phosphatase activity"/>
    <property type="evidence" value="ECO:0007669"/>
    <property type="project" value="TreeGrafter"/>
</dbReference>
<keyword evidence="2" id="KW-1185">Reference proteome</keyword>
<protein>
    <submittedName>
        <fullName evidence="1">HAD-IA family hydrolase</fullName>
    </submittedName>
</protein>
<dbReference type="Gene3D" id="3.40.50.1000">
    <property type="entry name" value="HAD superfamily/HAD-like"/>
    <property type="match status" value="1"/>
</dbReference>
<sequence length="216" mass="22183">MRCAAVLFDLDGVLVDSGSTVERSWRDWARRQGLAEEEVLRVCHGRTSAATIAAVAPHLDARAEAERLEALQATDTASLRVCPGAAAVLSALPASSWAVVTSGSRQLATSRLRGVGLPVPGVLVTADDVRHGKPDPEGYLAAAARLGLDPSRCVVVEDARPGVLAARAAGCRVVGIEGPSLGSVAEVDVVVANLAGLAVAAVGGLIRLMVRQVSDV</sequence>
<organism evidence="1 2">
    <name type="scientific">Lentzea alba</name>
    <dbReference type="NCBI Taxonomy" id="2714351"/>
    <lineage>
        <taxon>Bacteria</taxon>
        <taxon>Bacillati</taxon>
        <taxon>Actinomycetota</taxon>
        <taxon>Actinomycetes</taxon>
        <taxon>Pseudonocardiales</taxon>
        <taxon>Pseudonocardiaceae</taxon>
        <taxon>Lentzea</taxon>
    </lineage>
</organism>
<dbReference type="Pfam" id="PF00702">
    <property type="entry name" value="Hydrolase"/>
    <property type="match status" value="1"/>
</dbReference>
<dbReference type="SFLD" id="SFLDS00003">
    <property type="entry name" value="Haloacid_Dehalogenase"/>
    <property type="match status" value="1"/>
</dbReference>
<dbReference type="EMBL" id="JAAMPJ010000009">
    <property type="protein sequence ID" value="NGY63148.1"/>
    <property type="molecule type" value="Genomic_DNA"/>
</dbReference>
<dbReference type="PANTHER" id="PTHR43481:SF4">
    <property type="entry name" value="GLYCEROL-1-PHOSPHATE PHOSPHOHYDROLASE 1-RELATED"/>
    <property type="match status" value="1"/>
</dbReference>
<dbReference type="InterPro" id="IPR023198">
    <property type="entry name" value="PGP-like_dom2"/>
</dbReference>
<gene>
    <name evidence="1" type="ORF">G7043_29940</name>
</gene>
<dbReference type="SFLD" id="SFLDG01129">
    <property type="entry name" value="C1.5:_HAD__Beta-PGM__Phosphata"/>
    <property type="match status" value="1"/>
</dbReference>
<dbReference type="AlphaFoldDB" id="A0A7C9RUG2"/>
<dbReference type="InterPro" id="IPR051806">
    <property type="entry name" value="HAD-like_SPP"/>
</dbReference>
<dbReference type="NCBIfam" id="TIGR01509">
    <property type="entry name" value="HAD-SF-IA-v3"/>
    <property type="match status" value="1"/>
</dbReference>
<dbReference type="Gene3D" id="1.10.150.240">
    <property type="entry name" value="Putative phosphatase, domain 2"/>
    <property type="match status" value="1"/>
</dbReference>
<name>A0A7C9RUG2_9PSEU</name>
<accession>A0A7C9RUG2</accession>
<dbReference type="SUPFAM" id="SSF56784">
    <property type="entry name" value="HAD-like"/>
    <property type="match status" value="1"/>
</dbReference>
<evidence type="ECO:0000313" key="2">
    <source>
        <dbReference type="Proteomes" id="UP000481360"/>
    </source>
</evidence>
<dbReference type="NCBIfam" id="TIGR01549">
    <property type="entry name" value="HAD-SF-IA-v1"/>
    <property type="match status" value="1"/>
</dbReference>
<dbReference type="PANTHER" id="PTHR43481">
    <property type="entry name" value="FRUCTOSE-1-PHOSPHATE PHOSPHATASE"/>
    <property type="match status" value="1"/>
</dbReference>
<proteinExistence type="predicted"/>
<dbReference type="InterPro" id="IPR036412">
    <property type="entry name" value="HAD-like_sf"/>
</dbReference>
<dbReference type="SFLD" id="SFLDG01135">
    <property type="entry name" value="C1.5.6:_HAD__Beta-PGM__Phospha"/>
    <property type="match status" value="1"/>
</dbReference>
<comment type="caution">
    <text evidence="1">The sequence shown here is derived from an EMBL/GenBank/DDBJ whole genome shotgun (WGS) entry which is preliminary data.</text>
</comment>